<keyword evidence="2" id="KW-1185">Reference proteome</keyword>
<dbReference type="AlphaFoldDB" id="A0A515EVF7"/>
<name>A0A515EVF7_9BURK</name>
<evidence type="ECO:0000313" key="2">
    <source>
        <dbReference type="Proteomes" id="UP000317365"/>
    </source>
</evidence>
<dbReference type="KEGG" id="rhg:EXZ61_05320"/>
<reference evidence="2" key="1">
    <citation type="submission" date="2019-02" db="EMBL/GenBank/DDBJ databases">
        <title>Complete genome sequence of Rhodoferax sp. Gr-4.</title>
        <authorList>
            <person name="Jin L."/>
        </authorList>
    </citation>
    <scope>NUCLEOTIDE SEQUENCE [LARGE SCALE GENOMIC DNA]</scope>
    <source>
        <strain evidence="2">Gr-4</strain>
    </source>
</reference>
<sequence>MVGSALAQVSQSVRPFPATAKRATMVVTAPPELTLNGKTERLSPGARIWSDTRMLTMSASLVGKSVVVNYVREPMGLIHEVWILNAAEIAQKTPAP</sequence>
<organism evidence="1 2">
    <name type="scientific">Rhodoferax aquaticus</name>
    <dbReference type="NCBI Taxonomy" id="2527691"/>
    <lineage>
        <taxon>Bacteria</taxon>
        <taxon>Pseudomonadati</taxon>
        <taxon>Pseudomonadota</taxon>
        <taxon>Betaproteobacteria</taxon>
        <taxon>Burkholderiales</taxon>
        <taxon>Comamonadaceae</taxon>
        <taxon>Rhodoferax</taxon>
    </lineage>
</organism>
<reference evidence="2" key="2">
    <citation type="journal article" date="2020" name="Int. J. Syst. Evol. Microbiol.">
        <title>Genomic insights into a novel species Rhodoferax aquaticus sp. nov., isolated from freshwater.</title>
        <authorList>
            <person name="Li T."/>
            <person name="Zhuo Y."/>
            <person name="Jin C.Z."/>
            <person name="Wu X."/>
            <person name="Ko S.R."/>
            <person name="Jin F.J."/>
            <person name="Ahn C.Y."/>
            <person name="Oh H.M."/>
            <person name="Lee H.G."/>
            <person name="Jin L."/>
        </authorList>
    </citation>
    <scope>NUCLEOTIDE SEQUENCE [LARGE SCALE GENOMIC DNA]</scope>
    <source>
        <strain evidence="2">Gr-4</strain>
    </source>
</reference>
<protein>
    <submittedName>
        <fullName evidence="1">Uncharacterized protein</fullName>
    </submittedName>
</protein>
<proteinExistence type="predicted"/>
<gene>
    <name evidence="1" type="ORF">EXZ61_05320</name>
</gene>
<accession>A0A515EVF7</accession>
<evidence type="ECO:0000313" key="1">
    <source>
        <dbReference type="EMBL" id="QDL56677.1"/>
    </source>
</evidence>
<dbReference type="Proteomes" id="UP000317365">
    <property type="component" value="Chromosome"/>
</dbReference>
<dbReference type="EMBL" id="CP036282">
    <property type="protein sequence ID" value="QDL56677.1"/>
    <property type="molecule type" value="Genomic_DNA"/>
</dbReference>